<proteinExistence type="predicted"/>
<dbReference type="SMART" id="SM00487">
    <property type="entry name" value="DEXDc"/>
    <property type="match status" value="1"/>
</dbReference>
<dbReference type="PROSITE" id="PS51192">
    <property type="entry name" value="HELICASE_ATP_BIND_1"/>
    <property type="match status" value="1"/>
</dbReference>
<dbReference type="Pfam" id="PF00270">
    <property type="entry name" value="DEAD"/>
    <property type="match status" value="1"/>
</dbReference>
<feature type="domain" description="Helicase ATP-binding" evidence="1">
    <location>
        <begin position="29"/>
        <end position="223"/>
    </location>
</feature>
<keyword evidence="2" id="KW-0347">Helicase</keyword>
<keyword evidence="3" id="KW-1185">Reference proteome</keyword>
<keyword evidence="2" id="KW-0067">ATP-binding</keyword>
<sequence length="223" mass="24417">MTDAISALGPLSEYIPHTNLTKVQEKVIPSLINSQQNVIVAAPTGSGKTVLLEVAMLRLFRSRLLCLDGGSAPDSTTLGTRQKAVYICPIKALANEKYELWKEKFPRLAVIIETGDQEREKLDRDSLTSVSEADIIITTPERWDSITRRWKEKTVMEVVHSVGLLLLDEIHTVHEERGAALEAVVSRMKAIGSAAQSTEIPALASAGARFVAISGTLPNIRDF</sequence>
<dbReference type="Proteomes" id="UP000015354">
    <property type="component" value="Unassembled WGS sequence"/>
</dbReference>
<comment type="caution">
    <text evidence="2">The sequence shown here is derived from an EMBL/GenBank/DDBJ whole genome shotgun (WGS) entry which is preliminary data.</text>
</comment>
<dbReference type="GO" id="GO:0005524">
    <property type="term" value="F:ATP binding"/>
    <property type="evidence" value="ECO:0007669"/>
    <property type="project" value="InterPro"/>
</dbReference>
<dbReference type="AlphaFoldDB" id="S9V175"/>
<name>S9V175_9TRYP</name>
<dbReference type="GO" id="GO:0016787">
    <property type="term" value="F:hydrolase activity"/>
    <property type="evidence" value="ECO:0007669"/>
    <property type="project" value="UniProtKB-KW"/>
</dbReference>
<dbReference type="InterPro" id="IPR027417">
    <property type="entry name" value="P-loop_NTPase"/>
</dbReference>
<keyword evidence="2" id="KW-0547">Nucleotide-binding</keyword>
<organism evidence="2 3">
    <name type="scientific">Strigomonas culicis</name>
    <dbReference type="NCBI Taxonomy" id="28005"/>
    <lineage>
        <taxon>Eukaryota</taxon>
        <taxon>Discoba</taxon>
        <taxon>Euglenozoa</taxon>
        <taxon>Kinetoplastea</taxon>
        <taxon>Metakinetoplastina</taxon>
        <taxon>Trypanosomatida</taxon>
        <taxon>Trypanosomatidae</taxon>
        <taxon>Strigomonadinae</taxon>
        <taxon>Strigomonas</taxon>
    </lineage>
</organism>
<gene>
    <name evidence="2" type="ORF">STCU_01339</name>
</gene>
<dbReference type="Gene3D" id="3.40.50.300">
    <property type="entry name" value="P-loop containing nucleotide triphosphate hydrolases"/>
    <property type="match status" value="1"/>
</dbReference>
<dbReference type="InterPro" id="IPR011545">
    <property type="entry name" value="DEAD/DEAH_box_helicase_dom"/>
</dbReference>
<dbReference type="OrthoDB" id="5575at2759"/>
<dbReference type="SUPFAM" id="SSF52540">
    <property type="entry name" value="P-loop containing nucleoside triphosphate hydrolases"/>
    <property type="match status" value="1"/>
</dbReference>
<evidence type="ECO:0000259" key="1">
    <source>
        <dbReference type="PROSITE" id="PS51192"/>
    </source>
</evidence>
<dbReference type="InterPro" id="IPR052247">
    <property type="entry name" value="Meiotic_Crossover_Helicase"/>
</dbReference>
<accession>S9V175</accession>
<dbReference type="PANTHER" id="PTHR47835:SF3">
    <property type="entry name" value="HELICASE FOR MEIOSIS 1"/>
    <property type="match status" value="1"/>
</dbReference>
<dbReference type="GO" id="GO:0003676">
    <property type="term" value="F:nucleic acid binding"/>
    <property type="evidence" value="ECO:0007669"/>
    <property type="project" value="InterPro"/>
</dbReference>
<evidence type="ECO:0000313" key="3">
    <source>
        <dbReference type="Proteomes" id="UP000015354"/>
    </source>
</evidence>
<feature type="non-terminal residue" evidence="2">
    <location>
        <position position="223"/>
    </location>
</feature>
<dbReference type="PANTHER" id="PTHR47835">
    <property type="entry name" value="HFM1, ATP DEPENDENT DNA HELICASE HOMOLOG"/>
    <property type="match status" value="1"/>
</dbReference>
<dbReference type="GO" id="GO:0043138">
    <property type="term" value="F:3'-5' DNA helicase activity"/>
    <property type="evidence" value="ECO:0007669"/>
    <property type="project" value="UniProtKB-EC"/>
</dbReference>
<dbReference type="EMBL" id="ATMH01001339">
    <property type="protein sequence ID" value="EPY34763.1"/>
    <property type="molecule type" value="Genomic_DNA"/>
</dbReference>
<evidence type="ECO:0000313" key="2">
    <source>
        <dbReference type="EMBL" id="EPY34763.1"/>
    </source>
</evidence>
<keyword evidence="2" id="KW-0378">Hydrolase</keyword>
<dbReference type="InterPro" id="IPR014001">
    <property type="entry name" value="Helicase_ATP-bd"/>
</dbReference>
<reference evidence="2 3" key="1">
    <citation type="journal article" date="2013" name="PLoS ONE">
        <title>Predicting the Proteins of Angomonas deanei, Strigomonas culicis and Their Respective Endosymbionts Reveals New Aspects of the Trypanosomatidae Family.</title>
        <authorList>
            <person name="Motta M.C."/>
            <person name="Martins A.C."/>
            <person name="de Souza S.S."/>
            <person name="Catta-Preta C.M."/>
            <person name="Silva R."/>
            <person name="Klein C.C."/>
            <person name="de Almeida L.G."/>
            <person name="de Lima Cunha O."/>
            <person name="Ciapina L.P."/>
            <person name="Brocchi M."/>
            <person name="Colabardini A.C."/>
            <person name="de Araujo Lima B."/>
            <person name="Machado C.R."/>
            <person name="de Almeida Soares C.M."/>
            <person name="Probst C.M."/>
            <person name="de Menezes C.B."/>
            <person name="Thompson C.E."/>
            <person name="Bartholomeu D.C."/>
            <person name="Gradia D.F."/>
            <person name="Pavoni D.P."/>
            <person name="Grisard E.C."/>
            <person name="Fantinatti-Garboggini F."/>
            <person name="Marchini F.K."/>
            <person name="Rodrigues-Luiz G.F."/>
            <person name="Wagner G."/>
            <person name="Goldman G.H."/>
            <person name="Fietto J.L."/>
            <person name="Elias M.C."/>
            <person name="Goldman M.H."/>
            <person name="Sagot M.F."/>
            <person name="Pereira M."/>
            <person name="Stoco P.H."/>
            <person name="de Mendonca-Neto R.P."/>
            <person name="Teixeira S.M."/>
            <person name="Maciel T.E."/>
            <person name="de Oliveira Mendes T.A."/>
            <person name="Urmenyi T.P."/>
            <person name="de Souza W."/>
            <person name="Schenkman S."/>
            <person name="de Vasconcelos A.T."/>
        </authorList>
    </citation>
    <scope>NUCLEOTIDE SEQUENCE [LARGE SCALE GENOMIC DNA]</scope>
</reference>
<protein>
    <submittedName>
        <fullName evidence="2">RNA helicase</fullName>
    </submittedName>
</protein>